<accession>A0A235FCS5</accession>
<dbReference type="GO" id="GO:0016020">
    <property type="term" value="C:membrane"/>
    <property type="evidence" value="ECO:0007669"/>
    <property type="project" value="UniProtKB-SubCell"/>
</dbReference>
<comment type="caution">
    <text evidence="10">The sequence shown here is derived from an EMBL/GenBank/DDBJ whole genome shotgun (WGS) entry which is preliminary data.</text>
</comment>
<dbReference type="InterPro" id="IPR008844">
    <property type="entry name" value="Spore_GerAC-like"/>
</dbReference>
<feature type="domain" description="Spore germination protein N-terminal" evidence="9">
    <location>
        <begin position="24"/>
        <end position="201"/>
    </location>
</feature>
<evidence type="ECO:0000256" key="6">
    <source>
        <dbReference type="ARBA" id="ARBA00023139"/>
    </source>
</evidence>
<evidence type="ECO:0000313" key="11">
    <source>
        <dbReference type="Proteomes" id="UP000215059"/>
    </source>
</evidence>
<keyword evidence="11" id="KW-1185">Reference proteome</keyword>
<keyword evidence="3" id="KW-0309">Germination</keyword>
<dbReference type="InterPro" id="IPR038501">
    <property type="entry name" value="Spore_GerAC_C_sf"/>
</dbReference>
<dbReference type="GO" id="GO:0009847">
    <property type="term" value="P:spore germination"/>
    <property type="evidence" value="ECO:0007669"/>
    <property type="project" value="InterPro"/>
</dbReference>
<name>A0A235FCS5_9BACL</name>
<dbReference type="PANTHER" id="PTHR35789:SF1">
    <property type="entry name" value="SPORE GERMINATION PROTEIN B3"/>
    <property type="match status" value="1"/>
</dbReference>
<dbReference type="EMBL" id="NOII01000001">
    <property type="protein sequence ID" value="OYD58595.1"/>
    <property type="molecule type" value="Genomic_DNA"/>
</dbReference>
<dbReference type="OrthoDB" id="9816067at2"/>
<dbReference type="PROSITE" id="PS51257">
    <property type="entry name" value="PROKAR_LIPOPROTEIN"/>
    <property type="match status" value="1"/>
</dbReference>
<evidence type="ECO:0000256" key="2">
    <source>
        <dbReference type="ARBA" id="ARBA00007886"/>
    </source>
</evidence>
<dbReference type="Pfam" id="PF25198">
    <property type="entry name" value="Spore_GerAC_N"/>
    <property type="match status" value="1"/>
</dbReference>
<evidence type="ECO:0000259" key="8">
    <source>
        <dbReference type="Pfam" id="PF05504"/>
    </source>
</evidence>
<keyword evidence="7" id="KW-0449">Lipoprotein</keyword>
<evidence type="ECO:0000256" key="3">
    <source>
        <dbReference type="ARBA" id="ARBA00022544"/>
    </source>
</evidence>
<evidence type="ECO:0000256" key="4">
    <source>
        <dbReference type="ARBA" id="ARBA00022729"/>
    </source>
</evidence>
<dbReference type="NCBIfam" id="TIGR02887">
    <property type="entry name" value="spore_ger_x_C"/>
    <property type="match status" value="1"/>
</dbReference>
<dbReference type="InterPro" id="IPR057336">
    <property type="entry name" value="GerAC_N"/>
</dbReference>
<organism evidence="10 11">
    <name type="scientific">Fictibacillus aquaticus</name>
    <dbReference type="NCBI Taxonomy" id="2021314"/>
    <lineage>
        <taxon>Bacteria</taxon>
        <taxon>Bacillati</taxon>
        <taxon>Bacillota</taxon>
        <taxon>Bacilli</taxon>
        <taxon>Bacillales</taxon>
        <taxon>Fictibacillaceae</taxon>
        <taxon>Fictibacillus</taxon>
    </lineage>
</organism>
<keyword evidence="6" id="KW-0564">Palmitate</keyword>
<dbReference type="AlphaFoldDB" id="A0A235FCS5"/>
<dbReference type="PANTHER" id="PTHR35789">
    <property type="entry name" value="SPORE GERMINATION PROTEIN B3"/>
    <property type="match status" value="1"/>
</dbReference>
<gene>
    <name evidence="10" type="ORF">CGZ90_01450</name>
</gene>
<keyword evidence="5" id="KW-0472">Membrane</keyword>
<evidence type="ECO:0000256" key="5">
    <source>
        <dbReference type="ARBA" id="ARBA00023136"/>
    </source>
</evidence>
<evidence type="ECO:0000256" key="7">
    <source>
        <dbReference type="ARBA" id="ARBA00023288"/>
    </source>
</evidence>
<evidence type="ECO:0000259" key="9">
    <source>
        <dbReference type="Pfam" id="PF25198"/>
    </source>
</evidence>
<keyword evidence="4" id="KW-0732">Signal</keyword>
<sequence>MIIKKCFFTFLLSVGLLMSGCSGRVELNELLIVSAIGVDIKEDNTAVHFQVVNAGGSAGGQGGAPAGASGGAVYTYSVTGKTVYEAVEKASTILPRKLLFSHVTCIVVGEEYARQKGIDGLFDFLERNHGIRDSMLMLVAKESTAKNILTIYTPIFKNPAESLRNRVKQSAAATGVAEGVQEKEVINWIHGQYRDPVIQGVERVEFDNQADDTQNLQNIDANNKTFRITGLAYFKKDKMKGWYNTKQTRGWAIINSRAHEMFILSHKCNHSKGYVGSLIKGIKTDVTPKVHDGQLSYKINVKGKAILQEVTCKINVGSPKELKKIEFQIEEELTKELTSVIDKAQSKKLDVFGFGKLLYDNHPEMWRKYKKDWAEHFSDANVKTTVNITLETVGARVESIHEQ</sequence>
<protein>
    <submittedName>
        <fullName evidence="10">Uncharacterized protein</fullName>
    </submittedName>
</protein>
<evidence type="ECO:0000313" key="10">
    <source>
        <dbReference type="EMBL" id="OYD58595.1"/>
    </source>
</evidence>
<evidence type="ECO:0000256" key="1">
    <source>
        <dbReference type="ARBA" id="ARBA00004635"/>
    </source>
</evidence>
<comment type="subcellular location">
    <subcellularLocation>
        <location evidence="1">Membrane</location>
        <topology evidence="1">Lipid-anchor</topology>
    </subcellularLocation>
</comment>
<proteinExistence type="inferred from homology"/>
<dbReference type="Proteomes" id="UP000215059">
    <property type="component" value="Unassembled WGS sequence"/>
</dbReference>
<feature type="domain" description="Spore germination GerAC-like C-terminal" evidence="8">
    <location>
        <begin position="229"/>
        <end position="394"/>
    </location>
</feature>
<reference evidence="10 11" key="1">
    <citation type="submission" date="2017-07" db="EMBL/GenBank/DDBJ databases">
        <title>Fictibacillus sp. nov. GDSW-R2A3 Genome sequencing and assembly.</title>
        <authorList>
            <person name="Mayilraj S."/>
        </authorList>
    </citation>
    <scope>NUCLEOTIDE SEQUENCE [LARGE SCALE GENOMIC DNA]</scope>
    <source>
        <strain evidence="10 11">GDSW-R2A3</strain>
    </source>
</reference>
<comment type="similarity">
    <text evidence="2">Belongs to the GerABKC lipoprotein family.</text>
</comment>
<dbReference type="Gene3D" id="3.30.300.210">
    <property type="entry name" value="Nutrient germinant receptor protein C, domain 3"/>
    <property type="match status" value="1"/>
</dbReference>
<dbReference type="Pfam" id="PF05504">
    <property type="entry name" value="Spore_GerAC"/>
    <property type="match status" value="1"/>
</dbReference>
<dbReference type="RefSeq" id="WP_094250556.1">
    <property type="nucleotide sequence ID" value="NZ_JBHLXL010000001.1"/>
</dbReference>
<dbReference type="InterPro" id="IPR046953">
    <property type="entry name" value="Spore_GerAC-like_C"/>
</dbReference>